<dbReference type="CDD" id="cd07012">
    <property type="entry name" value="PBP2_Bug_TTT"/>
    <property type="match status" value="1"/>
</dbReference>
<keyword evidence="2" id="KW-0732">Signal</keyword>
<comment type="similarity">
    <text evidence="1">Belongs to the UPF0065 (bug) family.</text>
</comment>
<dbReference type="PIRSF" id="PIRSF017082">
    <property type="entry name" value="YflP"/>
    <property type="match status" value="1"/>
</dbReference>
<dbReference type="RefSeq" id="WP_200378330.1">
    <property type="nucleotide sequence ID" value="NZ_NRRU01000022.1"/>
</dbReference>
<reference evidence="3" key="1">
    <citation type="submission" date="2017-08" db="EMBL/GenBank/DDBJ databases">
        <authorList>
            <person name="Imhoff J.F."/>
            <person name="Rahn T."/>
            <person name="Kuenzel S."/>
            <person name="Neulinger S.C."/>
        </authorList>
    </citation>
    <scope>NUCLEOTIDE SEQUENCE</scope>
    <source>
        <strain evidence="3">IM 151</strain>
    </source>
</reference>
<evidence type="ECO:0000256" key="1">
    <source>
        <dbReference type="ARBA" id="ARBA00006987"/>
    </source>
</evidence>
<dbReference type="Gene3D" id="3.40.190.10">
    <property type="entry name" value="Periplasmic binding protein-like II"/>
    <property type="match status" value="1"/>
</dbReference>
<reference evidence="3" key="2">
    <citation type="journal article" date="2020" name="Microorganisms">
        <title>Osmotic Adaptation and Compatible Solute Biosynthesis of Phototrophic Bacteria as Revealed from Genome Analyses.</title>
        <authorList>
            <person name="Imhoff J.F."/>
            <person name="Rahn T."/>
            <person name="Kunzel S."/>
            <person name="Keller A."/>
            <person name="Neulinger S.C."/>
        </authorList>
    </citation>
    <scope>NUCLEOTIDE SEQUENCE</scope>
    <source>
        <strain evidence="3">IM 151</strain>
    </source>
</reference>
<protein>
    <submittedName>
        <fullName evidence="3">Twin-arginine translocation pathway signal</fullName>
    </submittedName>
</protein>
<name>A0ABS1DU05_RUBGE</name>
<organism evidence="3 4">
    <name type="scientific">Rubrivivax gelatinosus</name>
    <name type="common">Rhodocyclus gelatinosus</name>
    <name type="synonym">Rhodopseudomonas gelatinosa</name>
    <dbReference type="NCBI Taxonomy" id="28068"/>
    <lineage>
        <taxon>Bacteria</taxon>
        <taxon>Pseudomonadati</taxon>
        <taxon>Pseudomonadota</taxon>
        <taxon>Betaproteobacteria</taxon>
        <taxon>Burkholderiales</taxon>
        <taxon>Sphaerotilaceae</taxon>
        <taxon>Rubrivivax</taxon>
    </lineage>
</organism>
<dbReference type="EMBL" id="NRRU01000022">
    <property type="protein sequence ID" value="MBK1712685.1"/>
    <property type="molecule type" value="Genomic_DNA"/>
</dbReference>
<evidence type="ECO:0000313" key="4">
    <source>
        <dbReference type="Proteomes" id="UP001041814"/>
    </source>
</evidence>
<gene>
    <name evidence="3" type="ORF">CKO43_07820</name>
</gene>
<dbReference type="InterPro" id="IPR042100">
    <property type="entry name" value="Bug_dom1"/>
</dbReference>
<feature type="chain" id="PRO_5047328658" evidence="2">
    <location>
        <begin position="26"/>
        <end position="325"/>
    </location>
</feature>
<dbReference type="InterPro" id="IPR005064">
    <property type="entry name" value="BUG"/>
</dbReference>
<comment type="caution">
    <text evidence="3">The sequence shown here is derived from an EMBL/GenBank/DDBJ whole genome shotgun (WGS) entry which is preliminary data.</text>
</comment>
<sequence length="325" mass="34350">MNKRRVLKAAAVAALAQLAPGWAAAQAFPTKSTVTIVVGFAAGGAADAAARVIGKKLGENLGVTVVIDNRPGAGGNIAHQFVAKGPADGATLLFGSVGPLTVAPHLMKLGYDPVKDLAPITMAVNFPNVLVVHAGLKIRTLAEFIDYAKKNPGKLDYASTGPGSASHLAGEMLDHMAKVETVHIPYKGGAPAMQDLLGGRVASYYSTYSTAQPHIESGALVPLASTGPKRLAALPNVPTIAESGYPGYSATNWYAFLASSRLPKPMLERWNLELVKVLKSPEVVTELNRHGMPPQPGTREDLAREIERETATWGQVIRERKIVLQ</sequence>
<proteinExistence type="inferred from homology"/>
<dbReference type="PANTHER" id="PTHR42928:SF5">
    <property type="entry name" value="BLR1237 PROTEIN"/>
    <property type="match status" value="1"/>
</dbReference>
<evidence type="ECO:0000256" key="2">
    <source>
        <dbReference type="SAM" id="SignalP"/>
    </source>
</evidence>
<dbReference type="Gene3D" id="3.40.190.150">
    <property type="entry name" value="Bordetella uptake gene, domain 1"/>
    <property type="match status" value="1"/>
</dbReference>
<feature type="signal peptide" evidence="2">
    <location>
        <begin position="1"/>
        <end position="25"/>
    </location>
</feature>
<dbReference type="Proteomes" id="UP001041814">
    <property type="component" value="Unassembled WGS sequence"/>
</dbReference>
<keyword evidence="4" id="KW-1185">Reference proteome</keyword>
<evidence type="ECO:0000313" key="3">
    <source>
        <dbReference type="EMBL" id="MBK1712685.1"/>
    </source>
</evidence>
<accession>A0ABS1DU05</accession>
<dbReference type="Pfam" id="PF03401">
    <property type="entry name" value="TctC"/>
    <property type="match status" value="1"/>
</dbReference>
<dbReference type="PANTHER" id="PTHR42928">
    <property type="entry name" value="TRICARBOXYLATE-BINDING PROTEIN"/>
    <property type="match status" value="1"/>
</dbReference>
<dbReference type="SUPFAM" id="SSF53850">
    <property type="entry name" value="Periplasmic binding protein-like II"/>
    <property type="match status" value="1"/>
</dbReference>